<dbReference type="FunFam" id="3.40.50.980:FF:000001">
    <property type="entry name" value="Non-ribosomal peptide synthetase"/>
    <property type="match status" value="1"/>
</dbReference>
<keyword evidence="7" id="KW-1185">Reference proteome</keyword>
<dbReference type="InterPro" id="IPR045851">
    <property type="entry name" value="AMP-bd_C_sf"/>
</dbReference>
<dbReference type="GO" id="GO:0016874">
    <property type="term" value="F:ligase activity"/>
    <property type="evidence" value="ECO:0007669"/>
    <property type="project" value="UniProtKB-KW"/>
</dbReference>
<evidence type="ECO:0000259" key="5">
    <source>
        <dbReference type="PROSITE" id="PS50075"/>
    </source>
</evidence>
<dbReference type="SUPFAM" id="SSF52777">
    <property type="entry name" value="CoA-dependent acyltransferases"/>
    <property type="match status" value="12"/>
</dbReference>
<dbReference type="FunFam" id="3.30.559.30:FF:000003">
    <property type="entry name" value="Nonribosomal peptide synthase SidD"/>
    <property type="match status" value="2"/>
</dbReference>
<dbReference type="NCBIfam" id="NF003417">
    <property type="entry name" value="PRK04813.1"/>
    <property type="match status" value="4"/>
</dbReference>
<dbReference type="GO" id="GO:0043041">
    <property type="term" value="P:amino acid activation for nonribosomal peptide biosynthetic process"/>
    <property type="evidence" value="ECO:0007669"/>
    <property type="project" value="TreeGrafter"/>
</dbReference>
<feature type="domain" description="Carrier" evidence="5">
    <location>
        <begin position="588"/>
        <end position="667"/>
    </location>
</feature>
<dbReference type="InterPro" id="IPR020806">
    <property type="entry name" value="PKS_PP-bd"/>
</dbReference>
<evidence type="ECO:0000256" key="3">
    <source>
        <dbReference type="ARBA" id="ARBA00022598"/>
    </source>
</evidence>
<dbReference type="PROSITE" id="PS00455">
    <property type="entry name" value="AMP_BINDING"/>
    <property type="match status" value="4"/>
</dbReference>
<proteinExistence type="predicted"/>
<dbReference type="GO" id="GO:0031177">
    <property type="term" value="F:phosphopantetheine binding"/>
    <property type="evidence" value="ECO:0007669"/>
    <property type="project" value="InterPro"/>
</dbReference>
<dbReference type="Pfam" id="PF00668">
    <property type="entry name" value="Condensation"/>
    <property type="match status" value="6"/>
</dbReference>
<dbReference type="Pfam" id="PF00550">
    <property type="entry name" value="PP-binding"/>
    <property type="match status" value="4"/>
</dbReference>
<dbReference type="FunFam" id="3.30.559.30:FF:000002">
    <property type="entry name" value="Nonribosomal peptide synthase Pes1"/>
    <property type="match status" value="1"/>
</dbReference>
<dbReference type="InterPro" id="IPR000873">
    <property type="entry name" value="AMP-dep_synth/lig_dom"/>
</dbReference>
<dbReference type="FunFam" id="3.30.559.30:FF:000005">
    <property type="entry name" value="Nonribosomal peptide synthase Pes1"/>
    <property type="match status" value="1"/>
</dbReference>
<dbReference type="InterPro" id="IPR010071">
    <property type="entry name" value="AA_adenyl_dom"/>
</dbReference>
<accession>A0AAD9ZII9</accession>
<dbReference type="EMBL" id="JASNWA010000003">
    <property type="protein sequence ID" value="KAK3178463.1"/>
    <property type="molecule type" value="Genomic_DNA"/>
</dbReference>
<dbReference type="Gene3D" id="3.30.559.30">
    <property type="entry name" value="Nonribosomal peptide synthetase, condensation domain"/>
    <property type="match status" value="6"/>
</dbReference>
<dbReference type="SUPFAM" id="SSF47336">
    <property type="entry name" value="ACP-like"/>
    <property type="match status" value="4"/>
</dbReference>
<dbReference type="FunFam" id="3.40.50.12780:FF:000014">
    <property type="entry name" value="Nonribosomal peptide synthetase 1"/>
    <property type="match status" value="4"/>
</dbReference>
<name>A0AAD9ZII9_9LECA</name>
<dbReference type="Pfam" id="PF00501">
    <property type="entry name" value="AMP-binding"/>
    <property type="match status" value="4"/>
</dbReference>
<dbReference type="InterPro" id="IPR036736">
    <property type="entry name" value="ACP-like_sf"/>
</dbReference>
<reference evidence="6" key="1">
    <citation type="submission" date="2022-11" db="EMBL/GenBank/DDBJ databases">
        <title>Chromosomal genome sequence assembly and mating type (MAT) locus characterization of the leprose asexual lichenized fungus Lepraria neglecta (Nyl.) Erichsen.</title>
        <authorList>
            <person name="Allen J.L."/>
            <person name="Pfeffer B."/>
        </authorList>
    </citation>
    <scope>NUCLEOTIDE SEQUENCE</scope>
    <source>
        <strain evidence="6">Allen 5258</strain>
    </source>
</reference>
<dbReference type="InterPro" id="IPR023213">
    <property type="entry name" value="CAT-like_dom_sf"/>
</dbReference>
<gene>
    <name evidence="6" type="ORF">OEA41_000599</name>
</gene>
<keyword evidence="2" id="KW-0597">Phosphoprotein</keyword>
<dbReference type="GO" id="GO:0005737">
    <property type="term" value="C:cytoplasm"/>
    <property type="evidence" value="ECO:0007669"/>
    <property type="project" value="TreeGrafter"/>
</dbReference>
<organism evidence="6 7">
    <name type="scientific">Lepraria neglecta</name>
    <dbReference type="NCBI Taxonomy" id="209136"/>
    <lineage>
        <taxon>Eukaryota</taxon>
        <taxon>Fungi</taxon>
        <taxon>Dikarya</taxon>
        <taxon>Ascomycota</taxon>
        <taxon>Pezizomycotina</taxon>
        <taxon>Lecanoromycetes</taxon>
        <taxon>OSLEUM clade</taxon>
        <taxon>Lecanoromycetidae</taxon>
        <taxon>Lecanorales</taxon>
        <taxon>Lecanorineae</taxon>
        <taxon>Stereocaulaceae</taxon>
        <taxon>Lepraria</taxon>
    </lineage>
</organism>
<keyword evidence="3" id="KW-0436">Ligase</keyword>
<sequence>MATLVQNKSLLPADTKSPDSAVRSLSSSSDGMDQVWSWNDTQPTLVYECAHELIKKQVDKQPDAKAVHAHDATFSFQQLDNLSTRLSHLLVEVGVEPEDIVPLCFEKSAWAIVAILGVIKAGAAFVFVDPSHPESRRETMMSQIEAKLVVSSSRQAALWEASAKTTIIVNRASIEKLAAHDRPPLTHVTPSNLLYVIFTSGSTGMPKACLIEHKAFCSGSVQHAAKANILPSSRVLQLASFVFDVSILEILTSLISGACICLPSTEAMLLGPAHIINDMAITWAFLTPSLVKTIKPSEVPNLRTLALGGEPLSKADVETWAPNLQLVNGYGPSECSIAATGNTHMTSQTDPANIGWPIGGLCWIVDAEDHDRLVATGDIGELLIEGPILARGYLKNQAKTDEAFIDGPAWGPKTELGKVRRLYKTGDLAKFNIDGSIHFVGRKDTQVKLRGFRIELGEIEHHIANHDYIELKMVILPKTGLLKERLIAVVTLSELTSTAAGAVSSEICMLPARHKAEANSRISSVRAHLASLVPEYMIPETWVVLETFPLLISGKLNRSLVQKWITEVDEATYSEILDIQYEDDEKEDEATMLESQIRNIYAAVLNLPTSQIRLSRSFLSLGGDSITAMQVMSRCRAAGIAITVKDLLRSKSICEVSLCAGLVKTSLYSKEEKPDTAFDLSPVQRMYFQLASEENHRARDTRFNQSFLLRLTRKTSIIDLEAALKAVVQRHSMLRVRFEQAADGKWVQRVLKEVAGAFDFAIHAIETEQDTAPFMAATQLSLDIRKGPVFAVNLFQKAEEGQLLFLVAHHAMIDLVSWRTILRDLEEYLMTGAITAEKPIPFQNWLALQAEHEAQRHDLSMVLPFHVPAPDYQYWGMVGRPNTIGDTLEQRFQLDREATNHLLGDACHAALNTEPIHLLLAALIHSFHTTFTDRLAPALFREGHGREPWDDDIDISETVGWFTTMFPIYAELGEEDDIIQIIKRVKDTSHSIPDNGRPYFASRYLNAAGIESFGHHDQVEISFDYLGLYQQLEKPEALLQQVPGYEATARDVGRDVPRFALIEITAEMILGQMQLSFVFNSHMRNQKDIISWISECKNSLMSGIENLLGLQREFTLTDFPLLSLTYDSLDEVTNHSLPRIGVREMQNVETIYPCSPMQNGLLIAQSRYVDGYYEYYHTMRVETKKSGEFVDVSRLQNAWEKVVQRHPSLRTVFIDSIGKDGLYDQLVLKVASPRIQVIECAEDEVATSFNNQEPITFQSNEPPHRLTICKSTTSAVFCKLDINHAIVDGGSIDNIIRDLTLAYDGKVSLKPGFLYETYISYILKHPATESLHFWNEHLAGVEPCLLPAMAHLEDVSCSQKQLKIIDVHIGTSPATLAAFCREQNVTLVNIFQLAWGLVLRAYTESEDVCFGYLSSGRDAPLAGIEEGVGAFITMLICRLNLQDASCLNAVLDKVAEDYSRSLPNQYCDLANIQHSLNLAGQQLFNTIMSFHRDDASDVSGDSSITIKGIHGHDPTEYALSVDVGVSENCIETKLGYWTSDFTNQQVFNIGSTFNQALECVVQSITTTVGEVDLVGEDHIRQMQEFNTVYPEKTEKCIHDVIQAQIDAHPDEEAICSWEGSWNYRELGDAATKLAHHLVSLGAGPEMIIPYCFPKSAWAIISMVAILKSGAAAVALDPGHPVNRLRGLAEEVDASIILTAPHTTYLFDNFPKVHNVLGVEASFIDELPTVAGPACVTVKPDNASFIVFTSGTTGKPKGIVLEHSAMCTCASAMGPVLNIGPGTRIAQFAAYNFDVSLQDTMTCLQRGGTICVISDYQKMNDLAEGINSTRANWADITSTVAALLRPEDVPTIRRLNTGGEPLTREVVNTWADSVELYNLYGPAETTINNTCSGRLSKESSANNIGKSYGSSTWVVDQHNVDRLVPVGCIGELIIEGPLLARHYLNEPAKTKAAFIENPLWVRDQWSISSPRRFYKTGDLGSVNTDGTINIVGRRDGQVKINGQRVELDEIMYQVQSRLPDNRQAVIDATHIEEHARSKTIIAYIYAPEYQESANSPADISIPISDTLSLELNSLQSSLADSLPRYMIPSMYIPVTRVPTTQSGKMDRTLLRKMVLGFSHEQLSHFMLLNAAKLHPTTEMELSIRSLWSQVLGVDADAIGVNHNFFNLGGDSVGAMKLVAAARAKKISLSVADIFASPTLSEMAFIAKSSSLEDQAAAPAEPFSLLKKTASSLESILTEASEQCHVSKTAIENCYPTTALQDGLMALSTRHTGAYLAQKTFRIPSENFDSLRFQKAWESVIKSQDVLRTRIVHTQNSGSIQVVLNTIDPWSSATDLETYLAQDLQTPVQYGAPLMRLAIVKQANGENYFVWTAHHAVYDGWTVNLLFEAVAKMYTNGSISQPVPYESFIAQMSTVDSAACNNFWQAQLSSRETQATSFPLVPLGYQASSKQSITHSARVSKAADLSITLSMRVRAAWAMVLSTYSDSKDVVFAATLSGRNMPVAGIDKIMGPTIATVPVRIALPATDVLTRKYLKSVQDQSIEMMPYEQIGLQNIRRLSSEAQTAVDQIQNLLVVQPYEASEDVPSFLEMEPLSRPSSNFDTYALVIECNEGKAGQVDIQARFDNSIISEAQIRRMLQQFEHVLQQLSNPGETPLSQLDILGPRDLQAIKNWNHILPQAIDETIQNQIAKQTLQFPDAPAICAWDGNVTYRQLDTLSSRLAKHLIALGIGLEAKVGLCFDKSKWNVVSMLAILKAGGVCVQLLPTYPGPRMQSILDDIEATVVLVAPQHLALFDGIVDNVVAVHDEMFGLLPEMGDNTELSVVQPNNAAFIVFTSGSTGKPKGVVIENGGFCTMTHYQSPRIRLGRQARVLQFASHAFDICLFESFSTLVTGGCVCIPSEAERMNDLAGAINRLGVNWLIMVSTVADTFRPEEVPGVKNVVLGGEPLRADIHARWANSVYLVNDYGPAECSILAVMTESQAETPPSMIGKGLGCRTWVTDKDDHNTLLPIGCIGELLVEGPIVARGYLKDIGKTEAAYINSPAWSKHITPSPTRLYKTGDLVRYDDNGNLYCIGRKDTQIKIRGLRVELGEIEHNIKVSGFHTEHFAVERILQQGDAEKPTLAAFIVPATDDGATVDHEPDSILHPASKALMTSLIQLQDHLSQSLQSYMVPTHYVLLRKMPETQTGKIDRNALRRVGASLSEAQLEECSLSDSELIQHRRAPSTPREIIMQVSWAEVLDVSVGSISAEDNFFKKGGDSIRAMRLVAAVRRADLTITVADIFSNAVLCHMAQAATEVAVAHAEMVEAKPFILNPCEYSSGLTDSIKDAALQCEVESDRIEDIYPCTPLQEALITLSLQNDNAYMAQRVFRLPRDMDVKRFKNAWEQLFSIHPILRTRVIPARSSGALQIVLKESISWQEPATLDDYIVANKALAVSYGKPLTRFAIDAERRYFIWTAHHALYDGFSANLLFNQLEQIYDGGVLAKPIGYTRFIKHIMDVDASACVSFWRSQLGSGAPTSFPQPPNTTYQPHPNTELERSIKVPRQRNSEIMISTVLRAAWAIVTAQYMDSDDVVFGSTLSGRNAAVEGIETIMAPTITTVPIRIQLDRAQDASEFLANVQARATEMIPYEHTGLQNIHRLVPEAQAALALKNLFVVQQPGGKTAESDFLPEVHDSTLLQGFHTYAVVMECLIEDEENIRLQAQFDQGVVSKAQMTRLLSQFEYVVSQLISTTSGMTLGDIDLFSPEDLNQVLNWNNSIELEVVDRCVHDLFRSQVLLRPEAEAVCAWDGSLTYLQLDNLSDKLASYLVGKGVHPEVLVPLCFDKSVWTVVTMMAVLKAGGACVHLGATQPIARLAQIILDSGAKVLLADPQHSEIFQDLVEVITVEPEFLESLHSRDPLPMVRPTNPAFVLFTSGSTGKPKGIVVEHGSLCTSSKAHGTNRKVGPHTRLLQFAAYTFDVSVADIFTTLQRGGCICVPSEEERTNDLAGAINRMEANYGFLTPTVAGLLKPTDVPGLRTLVLGGEMLTQDNIQTWAPKVDLIISYGMAECSIHCVDAVPLTVTSNPANLGRSSGCLMWIVRKDNHNKLAPVGCVGELVIEGRMVSRGYLNDKVKTDAAFIEDPRWASPGPKGRRMYKTGDLAKYSDDGEIVYVGRKDFQVKHHGQRIELGEIEHHLLIDSQVRHAVALLPKSGYSQNRLVGVLSLHAFKEPGRPFTDISLVEGTHKSIAELQLSSIRSSLAASVPDYMMPAIWMVVQAIPLTANGKIDRVRTRQWLEEMDEVTYEAVMNGIEQDGSDIAATHEEDKMQKILSEVLSLPTINLNRSFLDLGGDSIGAMQLKAKCHAEEIEVTVRDVLTCKSISELVLKARFGTATEADSEETLDTPFDLSIPQRTYLDLNPDYSSSKSRDPLQNHSVLLRLASKLNEYKLARATEAIIQRHLMLRARLTTDDKGSWTQKITTQISESYSFEAHAITERDQMTDIISRSRSTLNITTGPVLALHLFNIGDGTEVSSQLLLMSVHPLVADMASLHIIVRDLDELLVSKRLSRQKPLSFQISIGLHEDRAQELREDQISSTVVPSPGFDYWGMEDRVNGFGDNIKQSFTLDSKTSSMLLGSSNAALRTQPDDIILSAITHSFRRTFEDGPTPLILCTDSGRGSSDAQRKSSETVGPFSTLIPIDIPAVENVIDVIGKVKDSRAQTPKRGILGSSHRRPLKLLFDSKIHEEHVGNNNGLLQLESLTHGQMSTRDALVEVSTEVIEGEVTINFTYNTQLHHQDQIKQWIQKSETLMNQVIQDLQDMEPINTLSDFPLLSMNYPQLAQLNATLSNIGLKPADVAAVLPCSPIQHRMLYSQSQTPGTYQSGTWHAIKAPGGSGPVDARRLQAAWQKLVDRHEALRTVFIPSITRAGEFDQIVLKKRNSDVQLVLCEDDTVTEVMRNHAAVDYSAAKPHSAFTLFLGSSNSVYCKLDISHALQDGMSTKVIYRDLALAYEDELPSESTDGFREYVSWLHRQDLSPSVDYWKKHLNDVQPSCLPHQVERGLIGRKNSFISIELPEDLVSKLPQFCRMNGITMATVFQTAWALVLRTYSKSSDIIFGYMTANRDVPIAGVADMVGPLINMLLCRLHVHDGLVVGQMLKDVAAEFLENVEHQYGLVEAIQKDLNDSPQQIWNTVMSLEYGSEEESPDNSPLVFETLGGTRSPEYDAVIGVRISEKKIETQLGYWDNCMTKEYMEGIGKAYVKFLGMILNESGRTLSELD</sequence>
<dbReference type="PANTHER" id="PTHR45527">
    <property type="entry name" value="NONRIBOSOMAL PEPTIDE SYNTHETASE"/>
    <property type="match status" value="1"/>
</dbReference>
<feature type="domain" description="Carrier" evidence="5">
    <location>
        <begin position="4295"/>
        <end position="4369"/>
    </location>
</feature>
<dbReference type="SUPFAM" id="SSF56801">
    <property type="entry name" value="Acetyl-CoA synthetase-like"/>
    <property type="match status" value="4"/>
</dbReference>
<dbReference type="NCBIfam" id="TIGR01733">
    <property type="entry name" value="AA-adenyl-dom"/>
    <property type="match status" value="4"/>
</dbReference>
<dbReference type="InterPro" id="IPR009081">
    <property type="entry name" value="PP-bd_ACP"/>
</dbReference>
<evidence type="ECO:0000256" key="2">
    <source>
        <dbReference type="ARBA" id="ARBA00022553"/>
    </source>
</evidence>
<keyword evidence="1" id="KW-0596">Phosphopantetheine</keyword>
<evidence type="ECO:0000313" key="6">
    <source>
        <dbReference type="EMBL" id="KAK3178463.1"/>
    </source>
</evidence>
<dbReference type="CDD" id="cd19545">
    <property type="entry name" value="FUM14_C_NRPS-like"/>
    <property type="match status" value="2"/>
</dbReference>
<evidence type="ECO:0000313" key="7">
    <source>
        <dbReference type="Proteomes" id="UP001276659"/>
    </source>
</evidence>
<comment type="caution">
    <text evidence="6">The sequence shown here is derived from an EMBL/GenBank/DDBJ whole genome shotgun (WGS) entry which is preliminary data.</text>
</comment>
<dbReference type="CDD" id="cd19542">
    <property type="entry name" value="CT_NRPS-like"/>
    <property type="match status" value="2"/>
</dbReference>
<protein>
    <submittedName>
        <fullName evidence="6">NRPS</fullName>
    </submittedName>
</protein>
<dbReference type="Gene3D" id="3.40.50.12780">
    <property type="entry name" value="N-terminal domain of ligase-like"/>
    <property type="match status" value="4"/>
</dbReference>
<evidence type="ECO:0000256" key="4">
    <source>
        <dbReference type="SAM" id="MobiDB-lite"/>
    </source>
</evidence>
<feature type="compositionally biased region" description="Low complexity" evidence="4">
    <location>
        <begin position="18"/>
        <end position="29"/>
    </location>
</feature>
<feature type="region of interest" description="Disordered" evidence="4">
    <location>
        <begin position="1"/>
        <end position="34"/>
    </location>
</feature>
<dbReference type="PROSITE" id="PS50075">
    <property type="entry name" value="CARRIER"/>
    <property type="match status" value="4"/>
</dbReference>
<dbReference type="PANTHER" id="PTHR45527:SF16">
    <property type="entry name" value="NONRIBOSOMAL PEPTIDE SYNTHASE ATNA-RELATED"/>
    <property type="match status" value="1"/>
</dbReference>
<feature type="domain" description="Carrier" evidence="5">
    <location>
        <begin position="2133"/>
        <end position="2209"/>
    </location>
</feature>
<dbReference type="FunFam" id="3.30.559.10:FF:000017">
    <property type="entry name" value="Nonribosomal peptide synthase Pes1"/>
    <property type="match status" value="1"/>
</dbReference>
<dbReference type="Proteomes" id="UP001276659">
    <property type="component" value="Unassembled WGS sequence"/>
</dbReference>
<feature type="domain" description="Carrier" evidence="5">
    <location>
        <begin position="3220"/>
        <end position="3296"/>
    </location>
</feature>
<dbReference type="SMART" id="SM00823">
    <property type="entry name" value="PKS_PP"/>
    <property type="match status" value="2"/>
</dbReference>
<dbReference type="Gene3D" id="1.10.1200.10">
    <property type="entry name" value="ACP-like"/>
    <property type="match status" value="4"/>
</dbReference>
<dbReference type="InterPro" id="IPR020845">
    <property type="entry name" value="AMP-binding_CS"/>
</dbReference>
<dbReference type="FunFam" id="3.30.300.30:FF:000015">
    <property type="entry name" value="Nonribosomal peptide synthase SidD"/>
    <property type="match status" value="4"/>
</dbReference>
<dbReference type="InterPro" id="IPR001242">
    <property type="entry name" value="Condensation_dom"/>
</dbReference>
<dbReference type="InterPro" id="IPR042099">
    <property type="entry name" value="ANL_N_sf"/>
</dbReference>
<dbReference type="FunFam" id="3.30.559.10:FF:000016">
    <property type="entry name" value="Nonribosomal peptide synthase Pes1"/>
    <property type="match status" value="1"/>
</dbReference>
<dbReference type="CDD" id="cd19534">
    <property type="entry name" value="E_NRPS"/>
    <property type="match status" value="1"/>
</dbReference>
<dbReference type="Gene3D" id="3.30.559.10">
    <property type="entry name" value="Chloramphenicol acetyltransferase-like domain"/>
    <property type="match status" value="6"/>
</dbReference>
<dbReference type="CDD" id="cd05918">
    <property type="entry name" value="A_NRPS_SidN3_like"/>
    <property type="match status" value="4"/>
</dbReference>
<evidence type="ECO:0000256" key="1">
    <source>
        <dbReference type="ARBA" id="ARBA00022450"/>
    </source>
</evidence>
<dbReference type="GO" id="GO:0044550">
    <property type="term" value="P:secondary metabolite biosynthetic process"/>
    <property type="evidence" value="ECO:0007669"/>
    <property type="project" value="TreeGrafter"/>
</dbReference>
<dbReference type="Gene3D" id="3.30.300.30">
    <property type="match status" value="4"/>
</dbReference>
<dbReference type="FunFam" id="1.10.1200.10:FF:000005">
    <property type="entry name" value="Nonribosomal peptide synthetase 1"/>
    <property type="match status" value="1"/>
</dbReference>